<dbReference type="EMBL" id="LT906462">
    <property type="protein sequence ID" value="SNV79188.1"/>
    <property type="molecule type" value="Genomic_DNA"/>
</dbReference>
<evidence type="ECO:0000256" key="1">
    <source>
        <dbReference type="ARBA" id="ARBA00022801"/>
    </source>
</evidence>
<evidence type="ECO:0000313" key="4">
    <source>
        <dbReference type="Proteomes" id="UP000242084"/>
    </source>
</evidence>
<name>A0A240A8A9_9STAP</name>
<dbReference type="GO" id="GO:0016020">
    <property type="term" value="C:membrane"/>
    <property type="evidence" value="ECO:0007669"/>
    <property type="project" value="TreeGrafter"/>
</dbReference>
<dbReference type="RefSeq" id="WP_095089665.1">
    <property type="nucleotide sequence ID" value="NZ_BMDM01000001.1"/>
</dbReference>
<reference evidence="3 4" key="1">
    <citation type="submission" date="2017-06" db="EMBL/GenBank/DDBJ databases">
        <authorList>
            <consortium name="Pathogen Informatics"/>
        </authorList>
    </citation>
    <scope>NUCLEOTIDE SEQUENCE [LARGE SCALE GENOMIC DNA]</scope>
    <source>
        <strain evidence="3 4">NCTC13839</strain>
    </source>
</reference>
<evidence type="ECO:0000313" key="3">
    <source>
        <dbReference type="EMBL" id="SNV79188.1"/>
    </source>
</evidence>
<dbReference type="KEGG" id="sste:SAMEA4384403_2267"/>
<keyword evidence="3" id="KW-0031">Aminopeptidase</keyword>
<dbReference type="PANTHER" id="PTHR43798">
    <property type="entry name" value="MONOACYLGLYCEROL LIPASE"/>
    <property type="match status" value="1"/>
</dbReference>
<dbReference type="AlphaFoldDB" id="A0A240A8A9"/>
<dbReference type="Gene3D" id="3.40.50.1820">
    <property type="entry name" value="alpha/beta hydrolase"/>
    <property type="match status" value="1"/>
</dbReference>
<dbReference type="InterPro" id="IPR000073">
    <property type="entry name" value="AB_hydrolase_1"/>
</dbReference>
<gene>
    <name evidence="3" type="primary">pip</name>
    <name evidence="3" type="ORF">SAMEA4384403_02267</name>
</gene>
<evidence type="ECO:0000259" key="2">
    <source>
        <dbReference type="Pfam" id="PF00561"/>
    </source>
</evidence>
<dbReference type="InterPro" id="IPR050266">
    <property type="entry name" value="AB_hydrolase_sf"/>
</dbReference>
<keyword evidence="1 3" id="KW-0378">Hydrolase</keyword>
<proteinExistence type="predicted"/>
<organism evidence="3 4">
    <name type="scientific">Mammaliicoccus stepanovicii</name>
    <dbReference type="NCBI Taxonomy" id="643214"/>
    <lineage>
        <taxon>Bacteria</taxon>
        <taxon>Bacillati</taxon>
        <taxon>Bacillota</taxon>
        <taxon>Bacilli</taxon>
        <taxon>Bacillales</taxon>
        <taxon>Staphylococcaceae</taxon>
        <taxon>Mammaliicoccus</taxon>
    </lineage>
</organism>
<dbReference type="EC" id="3.4.11.5" evidence="3"/>
<dbReference type="GO" id="GO:0004177">
    <property type="term" value="F:aminopeptidase activity"/>
    <property type="evidence" value="ECO:0007669"/>
    <property type="project" value="UniProtKB-KW"/>
</dbReference>
<keyword evidence="3" id="KW-0645">Protease</keyword>
<dbReference type="Pfam" id="PF00561">
    <property type="entry name" value="Abhydrolase_1"/>
    <property type="match status" value="1"/>
</dbReference>
<sequence>MNLFLTKENVAIHYETVGSGFPIILIHGVFQDMEVFTPLIKDLSKQYQVISIDLRGHGLSDTPFDSRVDDYISDISQLIKGLYIRKAYVIGLELGATVAAGLAYKNPNLIDGMILINPTDDHQSFPENRIYDRHADEIRTLPAEDREKYLMKFRYKNIKKAKKFIKAHLPSNALQTMEEEITIKRSFKDFDLQSLLPDIQTKTLVISGLYDGKILYTEGQKISELIPNSTFKLFEESGELPFVEEYDKFLKEMNQFFDGIN</sequence>
<dbReference type="Proteomes" id="UP000242084">
    <property type="component" value="Chromosome 1"/>
</dbReference>
<accession>A0A240A8A9</accession>
<keyword evidence="4" id="KW-1185">Reference proteome</keyword>
<dbReference type="SUPFAM" id="SSF53474">
    <property type="entry name" value="alpha/beta-Hydrolases"/>
    <property type="match status" value="1"/>
</dbReference>
<protein>
    <submittedName>
        <fullName evidence="3">Alpha/beta hydrolase</fullName>
        <ecNumber evidence="3">3.4.11.5</ecNumber>
    </submittedName>
</protein>
<dbReference type="PANTHER" id="PTHR43798:SF31">
    <property type="entry name" value="AB HYDROLASE SUPERFAMILY PROTEIN YCLE"/>
    <property type="match status" value="1"/>
</dbReference>
<dbReference type="PRINTS" id="PR00111">
    <property type="entry name" value="ABHYDROLASE"/>
</dbReference>
<dbReference type="InterPro" id="IPR029058">
    <property type="entry name" value="AB_hydrolase_fold"/>
</dbReference>
<dbReference type="OrthoDB" id="9808398at2"/>
<feature type="domain" description="AB hydrolase-1" evidence="2">
    <location>
        <begin position="22"/>
        <end position="245"/>
    </location>
</feature>